<sequence>MHGKRAATAWGGASSSSGWQTTGVPNKNKLNSKITVSNGVILKNSIDGHHGDCQYRSFGSVNGTQLDQRSMSKHAKSQKRPLE</sequence>
<feature type="region of interest" description="Disordered" evidence="1">
    <location>
        <begin position="57"/>
        <end position="83"/>
    </location>
</feature>
<dbReference type="AlphaFoldDB" id="A0A915JHB7"/>
<feature type="region of interest" description="Disordered" evidence="1">
    <location>
        <begin position="1"/>
        <end position="30"/>
    </location>
</feature>
<feature type="compositionally biased region" description="Low complexity" evidence="1">
    <location>
        <begin position="1"/>
        <end position="23"/>
    </location>
</feature>
<name>A0A915JHB7_ROMCU</name>
<evidence type="ECO:0000313" key="2">
    <source>
        <dbReference type="Proteomes" id="UP000887565"/>
    </source>
</evidence>
<reference evidence="3" key="1">
    <citation type="submission" date="2022-11" db="UniProtKB">
        <authorList>
            <consortium name="WormBaseParasite"/>
        </authorList>
    </citation>
    <scope>IDENTIFICATION</scope>
</reference>
<organism evidence="2 3">
    <name type="scientific">Romanomermis culicivorax</name>
    <name type="common">Nematode worm</name>
    <dbReference type="NCBI Taxonomy" id="13658"/>
    <lineage>
        <taxon>Eukaryota</taxon>
        <taxon>Metazoa</taxon>
        <taxon>Ecdysozoa</taxon>
        <taxon>Nematoda</taxon>
        <taxon>Enoplea</taxon>
        <taxon>Dorylaimia</taxon>
        <taxon>Mermithida</taxon>
        <taxon>Mermithoidea</taxon>
        <taxon>Mermithidae</taxon>
        <taxon>Romanomermis</taxon>
    </lineage>
</organism>
<keyword evidence="2" id="KW-1185">Reference proteome</keyword>
<feature type="compositionally biased region" description="Polar residues" evidence="1">
    <location>
        <begin position="57"/>
        <end position="69"/>
    </location>
</feature>
<dbReference type="WBParaSite" id="nRc.2.0.1.t25510-RA">
    <property type="protein sequence ID" value="nRc.2.0.1.t25510-RA"/>
    <property type="gene ID" value="nRc.2.0.1.g25510"/>
</dbReference>
<evidence type="ECO:0000313" key="3">
    <source>
        <dbReference type="WBParaSite" id="nRc.2.0.1.t25510-RA"/>
    </source>
</evidence>
<protein>
    <submittedName>
        <fullName evidence="3">Uncharacterized protein</fullName>
    </submittedName>
</protein>
<accession>A0A915JHB7</accession>
<evidence type="ECO:0000256" key="1">
    <source>
        <dbReference type="SAM" id="MobiDB-lite"/>
    </source>
</evidence>
<proteinExistence type="predicted"/>
<dbReference type="Proteomes" id="UP000887565">
    <property type="component" value="Unplaced"/>
</dbReference>
<feature type="compositionally biased region" description="Basic residues" evidence="1">
    <location>
        <begin position="71"/>
        <end position="83"/>
    </location>
</feature>